<keyword evidence="2" id="KW-1185">Reference proteome</keyword>
<proteinExistence type="predicted"/>
<reference evidence="2" key="1">
    <citation type="journal article" date="2019" name="Int. J. Syst. Evol. Microbiol.">
        <title>The Global Catalogue of Microorganisms (GCM) 10K type strain sequencing project: providing services to taxonomists for standard genome sequencing and annotation.</title>
        <authorList>
            <consortium name="The Broad Institute Genomics Platform"/>
            <consortium name="The Broad Institute Genome Sequencing Center for Infectious Disease"/>
            <person name="Wu L."/>
            <person name="Ma J."/>
        </authorList>
    </citation>
    <scope>NUCLEOTIDE SEQUENCE [LARGE SCALE GENOMIC DNA]</scope>
    <source>
        <strain evidence="2">CCUG 54329</strain>
    </source>
</reference>
<name>A0ABW3NZ81_9SPHN</name>
<evidence type="ECO:0000313" key="2">
    <source>
        <dbReference type="Proteomes" id="UP001597203"/>
    </source>
</evidence>
<dbReference type="PANTHER" id="PTHR32114:SF2">
    <property type="entry name" value="ABC TRANSPORTER ABCH.3"/>
    <property type="match status" value="1"/>
</dbReference>
<dbReference type="EMBL" id="JBHTLS010000083">
    <property type="protein sequence ID" value="MFD1104223.1"/>
    <property type="molecule type" value="Genomic_DNA"/>
</dbReference>
<dbReference type="Proteomes" id="UP001597203">
    <property type="component" value="Unassembled WGS sequence"/>
</dbReference>
<dbReference type="CDD" id="cd00267">
    <property type="entry name" value="ABC_ATPase"/>
    <property type="match status" value="1"/>
</dbReference>
<evidence type="ECO:0008006" key="3">
    <source>
        <dbReference type="Google" id="ProtNLM"/>
    </source>
</evidence>
<dbReference type="Gene3D" id="3.40.50.300">
    <property type="entry name" value="P-loop containing nucleotide triphosphate hydrolases"/>
    <property type="match status" value="2"/>
</dbReference>
<dbReference type="RefSeq" id="WP_380909402.1">
    <property type="nucleotide sequence ID" value="NZ_JBHTLS010000083.1"/>
</dbReference>
<dbReference type="InterPro" id="IPR027417">
    <property type="entry name" value="P-loop_NTPase"/>
</dbReference>
<evidence type="ECO:0000313" key="1">
    <source>
        <dbReference type="EMBL" id="MFD1104223.1"/>
    </source>
</evidence>
<gene>
    <name evidence="1" type="ORF">ACFQ24_04890</name>
</gene>
<sequence>MIEMGKNGGVYIMAVQAEGFAFDENASLDDNLSAFGDYIDQMDAALGVEMRQQFPALLEGKYKADEVWDRLFEICAAPPAEVKNTSEVEVAVTPANTATAQPLAAPLPPVTGWLLEGVLIEGFRGVNNEGHPLELKLQPAKVSSISAVNGVGKTSVYDAVRYAITGKLPWLDELPAAERDKDYYQNRFHSTGQSTIKLRLVAEPGGEKCEITVSRNTLGLRSVAATAPWDASAILTALNREFVFLDGPTFQKFIAAPPLVRGRTFSGLLGLSAYSDLRQALAGLVNTRAFNNHFGTTAHAQNKTREERTAGELSSAIAKDYEILVGAAIGEMDATAAKEKCQDALAQIAPLKPVCEGKAFVAIDIDACIEAIKDAEGGPKRERLGACIRERGDLAKVNHGAPTAERAAQLAARAGEREEALEKTAGDLMLELYQAGKKVVEAEQWEDPHLCPLCDGTGAHSLRDHLASRLSEFEALDKATAALAAEWNEAGWTELLQLEAIVEDTPSKRLLTVRQARASAGSISKAEAEALVEHLAALRTRVGEIDARLAAEQVQLEKELPPSSVEVTKKVETARRLQDSWKKLEQSRNVIAEEAARDACVDRVRDFLVDASKTFATAEAGMSKARLAAVEPVFKDYFKKMSFHGVEPAVSKKADSEELRIGLTQFYGLTNVSPQALLSESFRNAFAISLYLAAASLYGGLPKFVVLDDVTSSFDAGHQHFLVELIRTTFARPGNATGPQVILLSHDTMLEKLFNKHSGSGTWWHQRLEGSPQVAVLPQAGAVNKVRDRTISMLQAGQVDSAKEGVRQYLEYRLSDLISKLRIPVPVDIAFNDDKQLSSEFLKAIEAAVKLHKAANNLELDAAQQAGLNTNMVTIVGNFLSHWGTGQTAAFSGPSLLGVMQAIDDYCDCFTFEPTPGAARIYYKSLSQRQ</sequence>
<organism evidence="1 2">
    <name type="scientific">Sphingobium olei</name>
    <dbReference type="NCBI Taxonomy" id="420955"/>
    <lineage>
        <taxon>Bacteria</taxon>
        <taxon>Pseudomonadati</taxon>
        <taxon>Pseudomonadota</taxon>
        <taxon>Alphaproteobacteria</taxon>
        <taxon>Sphingomonadales</taxon>
        <taxon>Sphingomonadaceae</taxon>
        <taxon>Sphingobium</taxon>
    </lineage>
</organism>
<dbReference type="SUPFAM" id="SSF52540">
    <property type="entry name" value="P-loop containing nucleoside triphosphate hydrolases"/>
    <property type="match status" value="1"/>
</dbReference>
<dbReference type="PANTHER" id="PTHR32114">
    <property type="entry name" value="ABC TRANSPORTER ABCH.3"/>
    <property type="match status" value="1"/>
</dbReference>
<comment type="caution">
    <text evidence="1">The sequence shown here is derived from an EMBL/GenBank/DDBJ whole genome shotgun (WGS) entry which is preliminary data.</text>
</comment>
<accession>A0ABW3NZ81</accession>
<protein>
    <recommendedName>
        <fullName evidence="3">Rad50/SbcC-type AAA domain-containing protein</fullName>
    </recommendedName>
</protein>